<dbReference type="RefSeq" id="WP_229708935.1">
    <property type="nucleotide sequence ID" value="NZ_BMLX01000002.1"/>
</dbReference>
<comment type="caution">
    <text evidence="2">The sequence shown here is derived from an EMBL/GenBank/DDBJ whole genome shotgun (WGS) entry which is preliminary data.</text>
</comment>
<evidence type="ECO:0000259" key="1">
    <source>
        <dbReference type="SMART" id="SM00829"/>
    </source>
</evidence>
<name>A0ABQ2P9F5_9NEIS</name>
<dbReference type="SMART" id="SM00829">
    <property type="entry name" value="PKS_ER"/>
    <property type="match status" value="1"/>
</dbReference>
<proteinExistence type="predicted"/>
<dbReference type="InterPro" id="IPR020843">
    <property type="entry name" value="ER"/>
</dbReference>
<dbReference type="SUPFAM" id="SSF51735">
    <property type="entry name" value="NAD(P)-binding Rossmann-fold domains"/>
    <property type="match status" value="1"/>
</dbReference>
<dbReference type="InterPro" id="IPR013149">
    <property type="entry name" value="ADH-like_C"/>
</dbReference>
<dbReference type="Proteomes" id="UP000637267">
    <property type="component" value="Unassembled WGS sequence"/>
</dbReference>
<sequence>MMKAAVVTLAGQPPAFADFEKPVAAPGQHLVRVAAAALSQLARAKASGTHYSSHGVFPFVAGVDGVGQLENGQRVYFFSPQAPFGALAEYTVVDAAQCVPVPAGLDDVTAAAVAIPGMSCWAALVERAGFVQGETVLVNGATGASGRLAVQIARYLGAGKIIATGRNPAALDWLRAAGADVVISLDQPEDALAAALAPHLAAGVDVVLDYLWGPSARTTLITAAKTLPEGHQLRFVQIGSISGAEISLPAAVLRATAINLMGSGIGSVPLPRLLHVVAQVLAAVIPAQLQVKAQAVPLSRLAEVWGQADSQLRTVFTMA</sequence>
<dbReference type="SUPFAM" id="SSF50129">
    <property type="entry name" value="GroES-like"/>
    <property type="match status" value="1"/>
</dbReference>
<reference evidence="3" key="1">
    <citation type="journal article" date="2019" name="Int. J. Syst. Evol. Microbiol.">
        <title>The Global Catalogue of Microorganisms (GCM) 10K type strain sequencing project: providing services to taxonomists for standard genome sequencing and annotation.</title>
        <authorList>
            <consortium name="The Broad Institute Genomics Platform"/>
            <consortium name="The Broad Institute Genome Sequencing Center for Infectious Disease"/>
            <person name="Wu L."/>
            <person name="Ma J."/>
        </authorList>
    </citation>
    <scope>NUCLEOTIDE SEQUENCE [LARGE SCALE GENOMIC DNA]</scope>
    <source>
        <strain evidence="3">CGMCC 1.8859</strain>
    </source>
</reference>
<evidence type="ECO:0000313" key="3">
    <source>
        <dbReference type="Proteomes" id="UP000637267"/>
    </source>
</evidence>
<protein>
    <submittedName>
        <fullName evidence="2">Zinc-binding dehydrogenase</fullName>
    </submittedName>
</protein>
<dbReference type="InterPro" id="IPR011032">
    <property type="entry name" value="GroES-like_sf"/>
</dbReference>
<dbReference type="Gene3D" id="3.90.180.10">
    <property type="entry name" value="Medium-chain alcohol dehydrogenases, catalytic domain"/>
    <property type="match status" value="1"/>
</dbReference>
<dbReference type="Pfam" id="PF00107">
    <property type="entry name" value="ADH_zinc_N"/>
    <property type="match status" value="1"/>
</dbReference>
<dbReference type="InterPro" id="IPR051397">
    <property type="entry name" value="Zn-ADH-like_protein"/>
</dbReference>
<dbReference type="Gene3D" id="3.40.50.720">
    <property type="entry name" value="NAD(P)-binding Rossmann-like Domain"/>
    <property type="match status" value="1"/>
</dbReference>
<dbReference type="InterPro" id="IPR036291">
    <property type="entry name" value="NAD(P)-bd_dom_sf"/>
</dbReference>
<gene>
    <name evidence="2" type="ORF">GCM10010970_18540</name>
</gene>
<dbReference type="PANTHER" id="PTHR43677:SF11">
    <property type="entry name" value="ZINC-CONTAINING ALCOHOL DEHYDROGENASE"/>
    <property type="match status" value="1"/>
</dbReference>
<organism evidence="2 3">
    <name type="scientific">Silvimonas iriomotensis</name>
    <dbReference type="NCBI Taxonomy" id="449662"/>
    <lineage>
        <taxon>Bacteria</taxon>
        <taxon>Pseudomonadati</taxon>
        <taxon>Pseudomonadota</taxon>
        <taxon>Betaproteobacteria</taxon>
        <taxon>Neisseriales</taxon>
        <taxon>Chitinibacteraceae</taxon>
        <taxon>Silvimonas</taxon>
    </lineage>
</organism>
<dbReference type="PANTHER" id="PTHR43677">
    <property type="entry name" value="SHORT-CHAIN DEHYDROGENASE/REDUCTASE"/>
    <property type="match status" value="1"/>
</dbReference>
<accession>A0ABQ2P9F5</accession>
<evidence type="ECO:0000313" key="2">
    <source>
        <dbReference type="EMBL" id="GGP21073.1"/>
    </source>
</evidence>
<dbReference type="EMBL" id="BMLX01000002">
    <property type="protein sequence ID" value="GGP21073.1"/>
    <property type="molecule type" value="Genomic_DNA"/>
</dbReference>
<keyword evidence="3" id="KW-1185">Reference proteome</keyword>
<feature type="domain" description="Enoyl reductase (ER)" evidence="1">
    <location>
        <begin position="11"/>
        <end position="285"/>
    </location>
</feature>